<keyword evidence="3" id="KW-1185">Reference proteome</keyword>
<dbReference type="InterPro" id="IPR016187">
    <property type="entry name" value="CTDL_fold"/>
</dbReference>
<dbReference type="PANTHER" id="PTHR31024:SF3">
    <property type="entry name" value="C-TYPE LECTIN-RELATED"/>
    <property type="match status" value="1"/>
</dbReference>
<sequence>MAKHIHSRALSRSKDVLWAGRQNGLRSNVKSVIIVYASDYRDGHFNDAKEVAEEIKVNGTNIIVIGFDQGGRSKNLERMSEIATPGYYYDSKVHELANKIQSSLCEVNCFCKNGWVQYTENTGSAVKKYGVCLKIGEEKVNWMLAKSECSKMDHGRSYLASELADSKHNFIAQMLYNTGSEVPNTYYNGLYYNRKLQQYCWEQPTGSKPLQVLLMAKLIYSITKQRNTDCSWEEEVL</sequence>
<dbReference type="GO" id="GO:0045087">
    <property type="term" value="P:innate immune response"/>
    <property type="evidence" value="ECO:0007669"/>
    <property type="project" value="TreeGrafter"/>
</dbReference>
<organism evidence="2 3">
    <name type="scientific">Strongylus vulgaris</name>
    <name type="common">Blood worm</name>
    <dbReference type="NCBI Taxonomy" id="40348"/>
    <lineage>
        <taxon>Eukaryota</taxon>
        <taxon>Metazoa</taxon>
        <taxon>Ecdysozoa</taxon>
        <taxon>Nematoda</taxon>
        <taxon>Chromadorea</taxon>
        <taxon>Rhabditida</taxon>
        <taxon>Rhabditina</taxon>
        <taxon>Rhabditomorpha</taxon>
        <taxon>Strongyloidea</taxon>
        <taxon>Strongylidae</taxon>
        <taxon>Strongylus</taxon>
    </lineage>
</organism>
<evidence type="ECO:0000259" key="1">
    <source>
        <dbReference type="PROSITE" id="PS50234"/>
    </source>
</evidence>
<protein>
    <recommendedName>
        <fullName evidence="1">VWFA domain-containing protein</fullName>
    </recommendedName>
</protein>
<dbReference type="CDD" id="cd00037">
    <property type="entry name" value="CLECT"/>
    <property type="match status" value="1"/>
</dbReference>
<dbReference type="Proteomes" id="UP000270094">
    <property type="component" value="Unassembled WGS sequence"/>
</dbReference>
<reference evidence="2 3" key="1">
    <citation type="submission" date="2018-11" db="EMBL/GenBank/DDBJ databases">
        <authorList>
            <consortium name="Pathogen Informatics"/>
        </authorList>
    </citation>
    <scope>NUCLEOTIDE SEQUENCE [LARGE SCALE GENOMIC DNA]</scope>
</reference>
<dbReference type="PROSITE" id="PS50234">
    <property type="entry name" value="VWFA"/>
    <property type="match status" value="1"/>
</dbReference>
<dbReference type="Gene3D" id="3.10.100.10">
    <property type="entry name" value="Mannose-Binding Protein A, subunit A"/>
    <property type="match status" value="1"/>
</dbReference>
<accession>A0A3P7JM39</accession>
<dbReference type="Pfam" id="PF00092">
    <property type="entry name" value="VWA"/>
    <property type="match status" value="1"/>
</dbReference>
<dbReference type="OrthoDB" id="5787264at2759"/>
<evidence type="ECO:0000313" key="3">
    <source>
        <dbReference type="Proteomes" id="UP000270094"/>
    </source>
</evidence>
<dbReference type="SUPFAM" id="SSF56436">
    <property type="entry name" value="C-type lectin-like"/>
    <property type="match status" value="1"/>
</dbReference>
<dbReference type="Gene3D" id="3.40.50.410">
    <property type="entry name" value="von Willebrand factor, type A domain"/>
    <property type="match status" value="1"/>
</dbReference>
<gene>
    <name evidence="2" type="ORF">SVUK_LOCUS16891</name>
</gene>
<feature type="domain" description="VWFA" evidence="1">
    <location>
        <begin position="7"/>
        <end position="104"/>
    </location>
</feature>
<evidence type="ECO:0000313" key="2">
    <source>
        <dbReference type="EMBL" id="VDM81893.1"/>
    </source>
</evidence>
<dbReference type="SUPFAM" id="SSF53300">
    <property type="entry name" value="vWA-like"/>
    <property type="match status" value="1"/>
</dbReference>
<dbReference type="InterPro" id="IPR016186">
    <property type="entry name" value="C-type_lectin-like/link_sf"/>
</dbReference>
<dbReference type="AlphaFoldDB" id="A0A3P7JM39"/>
<dbReference type="InterPro" id="IPR036465">
    <property type="entry name" value="vWFA_dom_sf"/>
</dbReference>
<proteinExistence type="predicted"/>
<name>A0A3P7JM39_STRVU</name>
<dbReference type="EMBL" id="UYYB01115081">
    <property type="protein sequence ID" value="VDM81893.1"/>
    <property type="molecule type" value="Genomic_DNA"/>
</dbReference>
<dbReference type="PANTHER" id="PTHR31024">
    <property type="entry name" value="C-TYPE LECTIN"/>
    <property type="match status" value="1"/>
</dbReference>
<dbReference type="InterPro" id="IPR002035">
    <property type="entry name" value="VWF_A"/>
</dbReference>